<sequence length="137" mass="15545">MINLSHDVQLGDWEVDITAIRSQGAGGQNVNKVSSAIHLRFDINTSSLPPFFKERLLKLSDQRITKDGVIIIKAQSYRTQEMNRDDAIKRLQELINGAVAVQKRRRPTRPTRGSQERRIEGKKIRGKAKSLRGKVDL</sequence>
<dbReference type="Proteomes" id="UP000638188">
    <property type="component" value="Unassembled WGS sequence"/>
</dbReference>
<gene>
    <name evidence="4" type="ORF">GCM10007418_23340</name>
</gene>
<dbReference type="PANTHER" id="PTHR47814">
    <property type="entry name" value="PEPTIDYL-TRNA HYDROLASE ARFB"/>
    <property type="match status" value="1"/>
</dbReference>
<comment type="similarity">
    <text evidence="1">Belongs to the prokaryotic/mitochondrial release factor family.</text>
</comment>
<keyword evidence="4" id="KW-0378">Hydrolase</keyword>
<feature type="domain" description="Prokaryotic-type class I peptide chain release factors" evidence="3">
    <location>
        <begin position="21"/>
        <end position="37"/>
    </location>
</feature>
<evidence type="ECO:0000313" key="5">
    <source>
        <dbReference type="Proteomes" id="UP000638188"/>
    </source>
</evidence>
<dbReference type="EMBL" id="BMFF01000004">
    <property type="protein sequence ID" value="GGD03569.1"/>
    <property type="molecule type" value="Genomic_DNA"/>
</dbReference>
<dbReference type="PROSITE" id="PS00745">
    <property type="entry name" value="RF_PROK_I"/>
    <property type="match status" value="1"/>
</dbReference>
<evidence type="ECO:0000313" key="4">
    <source>
        <dbReference type="EMBL" id="GGD03569.1"/>
    </source>
</evidence>
<dbReference type="RefSeq" id="WP_150276851.1">
    <property type="nucleotide sequence ID" value="NZ_BMFF01000004.1"/>
</dbReference>
<dbReference type="GO" id="GO:0016787">
    <property type="term" value="F:hydrolase activity"/>
    <property type="evidence" value="ECO:0007669"/>
    <property type="project" value="UniProtKB-KW"/>
</dbReference>
<comment type="caution">
    <text evidence="4">The sequence shown here is derived from an EMBL/GenBank/DDBJ whole genome shotgun (WGS) entry which is preliminary data.</text>
</comment>
<dbReference type="Pfam" id="PF00472">
    <property type="entry name" value="RF-1"/>
    <property type="match status" value="1"/>
</dbReference>
<feature type="region of interest" description="Disordered" evidence="2">
    <location>
        <begin position="102"/>
        <end position="137"/>
    </location>
</feature>
<protein>
    <submittedName>
        <fullName evidence="4">Peptidyl-tRNA hydrolase</fullName>
    </submittedName>
</protein>
<evidence type="ECO:0000256" key="2">
    <source>
        <dbReference type="SAM" id="MobiDB-lite"/>
    </source>
</evidence>
<dbReference type="NCBIfam" id="NF006718">
    <property type="entry name" value="PRK09256.1"/>
    <property type="match status" value="1"/>
</dbReference>
<proteinExistence type="inferred from homology"/>
<organism evidence="4 5">
    <name type="scientific">Halopseudomonas salina</name>
    <dbReference type="NCBI Taxonomy" id="1323744"/>
    <lineage>
        <taxon>Bacteria</taxon>
        <taxon>Pseudomonadati</taxon>
        <taxon>Pseudomonadota</taxon>
        <taxon>Gammaproteobacteria</taxon>
        <taxon>Pseudomonadales</taxon>
        <taxon>Pseudomonadaceae</taxon>
        <taxon>Halopseudomonas</taxon>
    </lineage>
</organism>
<feature type="compositionally biased region" description="Basic residues" evidence="2">
    <location>
        <begin position="124"/>
        <end position="137"/>
    </location>
</feature>
<dbReference type="InterPro" id="IPR000352">
    <property type="entry name" value="Pep_chain_release_fac_I"/>
</dbReference>
<evidence type="ECO:0000256" key="1">
    <source>
        <dbReference type="ARBA" id="ARBA00010835"/>
    </source>
</evidence>
<reference evidence="5" key="1">
    <citation type="journal article" date="2019" name="Int. J. Syst. Evol. Microbiol.">
        <title>The Global Catalogue of Microorganisms (GCM) 10K type strain sequencing project: providing services to taxonomists for standard genome sequencing and annotation.</title>
        <authorList>
            <consortium name="The Broad Institute Genomics Platform"/>
            <consortium name="The Broad Institute Genome Sequencing Center for Infectious Disease"/>
            <person name="Wu L."/>
            <person name="Ma J."/>
        </authorList>
    </citation>
    <scope>NUCLEOTIDE SEQUENCE [LARGE SCALE GENOMIC DNA]</scope>
    <source>
        <strain evidence="5">CGMCC 1.12482</strain>
    </source>
</reference>
<feature type="compositionally biased region" description="Basic and acidic residues" evidence="2">
    <location>
        <begin position="114"/>
        <end position="123"/>
    </location>
</feature>
<name>A0ABQ1PTZ2_9GAMM</name>
<dbReference type="PANTHER" id="PTHR47814:SF1">
    <property type="entry name" value="PEPTIDYL-TRNA HYDROLASE ARFB"/>
    <property type="match status" value="1"/>
</dbReference>
<keyword evidence="5" id="KW-1185">Reference proteome</keyword>
<accession>A0ABQ1PTZ2</accession>
<dbReference type="Gene3D" id="3.30.160.20">
    <property type="match status" value="1"/>
</dbReference>
<dbReference type="SUPFAM" id="SSF75620">
    <property type="entry name" value="Release factor"/>
    <property type="match status" value="1"/>
</dbReference>
<evidence type="ECO:0000259" key="3">
    <source>
        <dbReference type="PROSITE" id="PS00745"/>
    </source>
</evidence>
<dbReference type="InterPro" id="IPR045853">
    <property type="entry name" value="Pep_chain_release_fac_I_sf"/>
</dbReference>